<comment type="caution">
    <text evidence="1">The sequence shown here is derived from an EMBL/GenBank/DDBJ whole genome shotgun (WGS) entry which is preliminary data.</text>
</comment>
<name>A0AAD9JC99_9ANNE</name>
<dbReference type="Proteomes" id="UP001208570">
    <property type="component" value="Unassembled WGS sequence"/>
</dbReference>
<dbReference type="EMBL" id="JAODUP010000425">
    <property type="protein sequence ID" value="KAK2150073.1"/>
    <property type="molecule type" value="Genomic_DNA"/>
</dbReference>
<sequence>MTVKRSYYSQILSYPQVHDSNNKTTACNLCQSVEPESFIGGFLVRSPEPSNIISVAYDASEMTEIFHSTPQHQHTVPILFPDITPLREGDSSSCWCSDWSMTNGENCSGSSDNDSSISSSAEDDIFNYLSISSQTSNSEVIQREIHEIRAEISHISNALLALSQLKDCDNSELLMLTPNPLTEPAVYDIRDNSPDNSSDDYMWDYEREFLLNKSQTSFVAFHPEDFGVNEERNCFVINYNCSTFDHVRTYIEICCNTNINDSVVSKRGLNNLARVPT</sequence>
<accession>A0AAD9JC99</accession>
<evidence type="ECO:0000313" key="2">
    <source>
        <dbReference type="Proteomes" id="UP001208570"/>
    </source>
</evidence>
<evidence type="ECO:0000313" key="1">
    <source>
        <dbReference type="EMBL" id="KAK2150073.1"/>
    </source>
</evidence>
<keyword evidence="2" id="KW-1185">Reference proteome</keyword>
<gene>
    <name evidence="1" type="ORF">LSH36_425g02067</name>
</gene>
<dbReference type="AlphaFoldDB" id="A0AAD9JC99"/>
<organism evidence="1 2">
    <name type="scientific">Paralvinella palmiformis</name>
    <dbReference type="NCBI Taxonomy" id="53620"/>
    <lineage>
        <taxon>Eukaryota</taxon>
        <taxon>Metazoa</taxon>
        <taxon>Spiralia</taxon>
        <taxon>Lophotrochozoa</taxon>
        <taxon>Annelida</taxon>
        <taxon>Polychaeta</taxon>
        <taxon>Sedentaria</taxon>
        <taxon>Canalipalpata</taxon>
        <taxon>Terebellida</taxon>
        <taxon>Terebelliformia</taxon>
        <taxon>Alvinellidae</taxon>
        <taxon>Paralvinella</taxon>
    </lineage>
</organism>
<reference evidence="1" key="1">
    <citation type="journal article" date="2023" name="Mol. Biol. Evol.">
        <title>Third-Generation Sequencing Reveals the Adaptive Role of the Epigenome in Three Deep-Sea Polychaetes.</title>
        <authorList>
            <person name="Perez M."/>
            <person name="Aroh O."/>
            <person name="Sun Y."/>
            <person name="Lan Y."/>
            <person name="Juniper S.K."/>
            <person name="Young C.R."/>
            <person name="Angers B."/>
            <person name="Qian P.Y."/>
        </authorList>
    </citation>
    <scope>NUCLEOTIDE SEQUENCE</scope>
    <source>
        <strain evidence="1">P08H-3</strain>
    </source>
</reference>
<protein>
    <submittedName>
        <fullName evidence="1">Uncharacterized protein</fullName>
    </submittedName>
</protein>
<proteinExistence type="predicted"/>